<dbReference type="PROSITE" id="PS50005">
    <property type="entry name" value="TPR"/>
    <property type="match status" value="3"/>
</dbReference>
<reference evidence="9 10" key="1">
    <citation type="submission" date="2024-02" db="EMBL/GenBank/DDBJ databases">
        <authorList>
            <person name="Daric V."/>
            <person name="Darras S."/>
        </authorList>
    </citation>
    <scope>NUCLEOTIDE SEQUENCE [LARGE SCALE GENOMIC DNA]</scope>
</reference>
<comment type="subcellular location">
    <subcellularLocation>
        <location evidence="2">Cytoplasm</location>
    </subcellularLocation>
    <subcellularLocation>
        <location evidence="1">Peroxisome</location>
    </subcellularLocation>
</comment>
<dbReference type="SMART" id="SM00028">
    <property type="entry name" value="TPR"/>
    <property type="match status" value="4"/>
</dbReference>
<protein>
    <recommendedName>
        <fullName evidence="11">Peroxisomal targeting signal 1 receptor</fullName>
    </recommendedName>
</protein>
<dbReference type="PANTHER" id="PTHR10130">
    <property type="entry name" value="PEROXISOMAL TARGETING SIGNAL 1 RECEPTOR PEX5"/>
    <property type="match status" value="1"/>
</dbReference>
<evidence type="ECO:0000256" key="8">
    <source>
        <dbReference type="PROSITE-ProRule" id="PRU00339"/>
    </source>
</evidence>
<accession>A0ABP0GFR0</accession>
<evidence type="ECO:0000256" key="7">
    <source>
        <dbReference type="ARBA" id="ARBA00023140"/>
    </source>
</evidence>
<feature type="repeat" description="TPR" evidence="8">
    <location>
        <begin position="341"/>
        <end position="374"/>
    </location>
</feature>
<keyword evidence="6 8" id="KW-0802">TPR repeat</keyword>
<feature type="repeat" description="TPR" evidence="8">
    <location>
        <begin position="458"/>
        <end position="491"/>
    </location>
</feature>
<keyword evidence="7" id="KW-0576">Peroxisome</keyword>
<organism evidence="9 10">
    <name type="scientific">Clavelina lepadiformis</name>
    <name type="common">Light-bulb sea squirt</name>
    <name type="synonym">Ascidia lepadiformis</name>
    <dbReference type="NCBI Taxonomy" id="159417"/>
    <lineage>
        <taxon>Eukaryota</taxon>
        <taxon>Metazoa</taxon>
        <taxon>Chordata</taxon>
        <taxon>Tunicata</taxon>
        <taxon>Ascidiacea</taxon>
        <taxon>Aplousobranchia</taxon>
        <taxon>Clavelinidae</taxon>
        <taxon>Clavelina</taxon>
    </lineage>
</organism>
<evidence type="ECO:0000256" key="4">
    <source>
        <dbReference type="ARBA" id="ARBA00022490"/>
    </source>
</evidence>
<proteinExistence type="inferred from homology"/>
<evidence type="ECO:0008006" key="11">
    <source>
        <dbReference type="Google" id="ProtNLM"/>
    </source>
</evidence>
<dbReference type="PANTHER" id="PTHR10130:SF0">
    <property type="entry name" value="GH08708P"/>
    <property type="match status" value="1"/>
</dbReference>
<comment type="caution">
    <text evidence="9">The sequence shown here is derived from an EMBL/GenBank/DDBJ whole genome shotgun (WGS) entry which is preliminary data.</text>
</comment>
<name>A0ABP0GFR0_CLALP</name>
<dbReference type="Pfam" id="PF13432">
    <property type="entry name" value="TPR_16"/>
    <property type="match status" value="2"/>
</dbReference>
<keyword evidence="4" id="KW-0963">Cytoplasm</keyword>
<dbReference type="InterPro" id="IPR011990">
    <property type="entry name" value="TPR-like_helical_dom_sf"/>
</dbReference>
<dbReference type="PROSITE" id="PS50293">
    <property type="entry name" value="TPR_REGION"/>
    <property type="match status" value="1"/>
</dbReference>
<evidence type="ECO:0000256" key="3">
    <source>
        <dbReference type="ARBA" id="ARBA00005348"/>
    </source>
</evidence>
<keyword evidence="10" id="KW-1185">Reference proteome</keyword>
<dbReference type="InterPro" id="IPR019734">
    <property type="entry name" value="TPR_rpt"/>
</dbReference>
<dbReference type="Proteomes" id="UP001642483">
    <property type="component" value="Unassembled WGS sequence"/>
</dbReference>
<dbReference type="EMBL" id="CAWYQH010000114">
    <property type="protein sequence ID" value="CAK8690268.1"/>
    <property type="molecule type" value="Genomic_DNA"/>
</dbReference>
<gene>
    <name evidence="9" type="ORF">CVLEPA_LOCUS22899</name>
</gene>
<evidence type="ECO:0000256" key="5">
    <source>
        <dbReference type="ARBA" id="ARBA00022737"/>
    </source>
</evidence>
<sequence length="611" mass="69308">MSAMKDLVAGQCGTSNALVRATQHFTKDKAFRHEGLQRPGFHHGEQGFVDEFLQGQQSRNFAQRQTFHMGNLLHEVQKMEQPRLTMTGGVPDVAAAASWGAEFAQSSSAPVLHHNGLDEAAWAKDFLHSETPLDERFVDEFARSDVEGEFEQAWVKELNETEEHHNNEELKQVASEMVKNVSGDPQLANTNFMKYVSDLATNGEKSEGWTNEFMQDKPQTFASNWAEEYGQMPGTSAKNWTEEYKQMFNEDEQAVPNEQGEEFWDKLQDSWNEAMKTKDYDWLHDFEEESKFERVYEFNEENPFKEFENPFEEGLKRLKLGDLPNAVLLFEAAVQKDADHVEAWQHLGTSQAQNEQEQAAISALRRCLSLEPENLPALMSLAVSETNESMQIEACKTLRRWIEVHPRYNDLLKSFKPPLRDDGASSAWVGSMASSEQFQEVQELFLQAAQLSPNDPDPDVQCGLGVLFNLSNGYDKAIDCFQAALAVRPNDALLWNKLGATLANGNKSEQAVQAYRRALELNPGFIRSRYNLGISCINLGAHREAVQHFLTALNTQRSGRGPQGEVGQMSDNIWSTLRMVLSFLRDDEAYETANNRDLDQLSRKFEVDIKK</sequence>
<evidence type="ECO:0000313" key="9">
    <source>
        <dbReference type="EMBL" id="CAK8690268.1"/>
    </source>
</evidence>
<dbReference type="InterPro" id="IPR024111">
    <property type="entry name" value="PEX5/PEX5L"/>
</dbReference>
<dbReference type="Gene3D" id="1.25.40.10">
    <property type="entry name" value="Tetratricopeptide repeat domain"/>
    <property type="match status" value="1"/>
</dbReference>
<evidence type="ECO:0000256" key="6">
    <source>
        <dbReference type="ARBA" id="ARBA00022803"/>
    </source>
</evidence>
<comment type="similarity">
    <text evidence="3">Belongs to the peroxisomal targeting signal receptor family.</text>
</comment>
<evidence type="ECO:0000313" key="10">
    <source>
        <dbReference type="Proteomes" id="UP001642483"/>
    </source>
</evidence>
<keyword evidence="5" id="KW-0677">Repeat</keyword>
<evidence type="ECO:0000256" key="2">
    <source>
        <dbReference type="ARBA" id="ARBA00004496"/>
    </source>
</evidence>
<feature type="repeat" description="TPR" evidence="8">
    <location>
        <begin position="492"/>
        <end position="525"/>
    </location>
</feature>
<evidence type="ECO:0000256" key="1">
    <source>
        <dbReference type="ARBA" id="ARBA00004275"/>
    </source>
</evidence>
<dbReference type="SUPFAM" id="SSF48452">
    <property type="entry name" value="TPR-like"/>
    <property type="match status" value="1"/>
</dbReference>